<dbReference type="OrthoDB" id="9775346at2"/>
<organism evidence="1 2">
    <name type="scientific">Geodermatophilus obscurus</name>
    <dbReference type="NCBI Taxonomy" id="1861"/>
    <lineage>
        <taxon>Bacteria</taxon>
        <taxon>Bacillati</taxon>
        <taxon>Actinomycetota</taxon>
        <taxon>Actinomycetes</taxon>
        <taxon>Geodermatophilales</taxon>
        <taxon>Geodermatophilaceae</taxon>
        <taxon>Geodermatophilus</taxon>
    </lineage>
</organism>
<evidence type="ECO:0000313" key="2">
    <source>
        <dbReference type="Proteomes" id="UP000183642"/>
    </source>
</evidence>
<dbReference type="InterPro" id="IPR014825">
    <property type="entry name" value="DNA_alkylation"/>
</dbReference>
<dbReference type="PANTHER" id="PTHR34070">
    <property type="entry name" value="ARMADILLO-TYPE FOLD"/>
    <property type="match status" value="1"/>
</dbReference>
<dbReference type="Proteomes" id="UP000183642">
    <property type="component" value="Unassembled WGS sequence"/>
</dbReference>
<dbReference type="SUPFAM" id="SSF48371">
    <property type="entry name" value="ARM repeat"/>
    <property type="match status" value="1"/>
</dbReference>
<dbReference type="InterPro" id="IPR016024">
    <property type="entry name" value="ARM-type_fold"/>
</dbReference>
<dbReference type="AlphaFoldDB" id="A0A1I5CIK5"/>
<proteinExistence type="predicted"/>
<name>A0A1I5CIK5_9ACTN</name>
<dbReference type="Gene3D" id="1.25.10.90">
    <property type="match status" value="1"/>
</dbReference>
<dbReference type="CDD" id="cd06561">
    <property type="entry name" value="AlkD_like"/>
    <property type="match status" value="1"/>
</dbReference>
<accession>A0A1I5CIK5</accession>
<reference evidence="2" key="1">
    <citation type="submission" date="2016-10" db="EMBL/GenBank/DDBJ databases">
        <authorList>
            <person name="Varghese N."/>
            <person name="Submissions S."/>
        </authorList>
    </citation>
    <scope>NUCLEOTIDE SEQUENCE [LARGE SCALE GENOMIC DNA]</scope>
    <source>
        <strain evidence="2">DSM 43161</strain>
    </source>
</reference>
<evidence type="ECO:0000313" key="1">
    <source>
        <dbReference type="EMBL" id="SFN86727.1"/>
    </source>
</evidence>
<dbReference type="EMBL" id="FOWE01000001">
    <property type="protein sequence ID" value="SFN86727.1"/>
    <property type="molecule type" value="Genomic_DNA"/>
</dbReference>
<dbReference type="PANTHER" id="PTHR34070:SF1">
    <property type="entry name" value="DNA ALKYLATION REPAIR PROTEIN"/>
    <property type="match status" value="1"/>
</dbReference>
<dbReference type="RefSeq" id="WP_075011767.1">
    <property type="nucleotide sequence ID" value="NZ_FOWE01000001.1"/>
</dbReference>
<sequence length="242" mass="25873">MTAPTAEGFVATLHDLRAPEELPVIRRRLAPGDGAIGMRMRDVFAAARAARAMPLEEVGRLFASPLYEVRLGALCLLDLRARDRRTGDAGKQRLCDLYLGHHDRITTWDMVDRAAPSVVGGALLTRPVTPLHELAAAGDPLRRRTAVTAPLAFVRWGDDQHLAEVFPLAARLAADPDPLVHKAVGILLEHAGGRAPGAVAAFLDEHAGRMPRAAVRTASAKLPPGDRARFVGGAARGGPARR</sequence>
<keyword evidence="2" id="KW-1185">Reference proteome</keyword>
<dbReference type="Pfam" id="PF08713">
    <property type="entry name" value="DNA_alkylation"/>
    <property type="match status" value="1"/>
</dbReference>
<protein>
    <submittedName>
        <fullName evidence="1">3-methyladenine DNA glycosylase AlkD</fullName>
    </submittedName>
</protein>
<gene>
    <name evidence="1" type="ORF">SAMN05660359_00336</name>
</gene>